<proteinExistence type="predicted"/>
<comment type="caution">
    <text evidence="1">The sequence shown here is derived from an EMBL/GenBank/DDBJ whole genome shotgun (WGS) entry which is preliminary data.</text>
</comment>
<sequence>MTESEGTDPLKVTCPKVWYFARIVFRSRNAIAFSNDVFPLPDGPMMTLSTPARKVVVIGAVPLIEDKGKPIQTKVNYPRLLEYALCYLLFSCR</sequence>
<dbReference type="EMBL" id="BBTG02000064">
    <property type="protein sequence ID" value="GAO20091.1"/>
    <property type="molecule type" value="Genomic_DNA"/>
</dbReference>
<reference evidence="2" key="1">
    <citation type="journal article" date="2016" name="Genome Announc.">
        <title>Genome sequence of Ustilaginoidea virens IPU010, a rice pathogenic fungus causing false smut.</title>
        <authorList>
            <person name="Kumagai T."/>
            <person name="Ishii T."/>
            <person name="Terai G."/>
            <person name="Umemura M."/>
            <person name="Machida M."/>
            <person name="Asai K."/>
        </authorList>
    </citation>
    <scope>NUCLEOTIDE SEQUENCE [LARGE SCALE GENOMIC DNA]</scope>
    <source>
        <strain evidence="2">IPU010</strain>
    </source>
</reference>
<evidence type="ECO:0000313" key="1">
    <source>
        <dbReference type="EMBL" id="GAO20091.1"/>
    </source>
</evidence>
<dbReference type="Proteomes" id="UP000054053">
    <property type="component" value="Unassembled WGS sequence"/>
</dbReference>
<name>A0A1B5L8L6_USTVR</name>
<organism evidence="1 2">
    <name type="scientific">Ustilaginoidea virens</name>
    <name type="common">Rice false smut fungus</name>
    <name type="synonym">Villosiclava virens</name>
    <dbReference type="NCBI Taxonomy" id="1159556"/>
    <lineage>
        <taxon>Eukaryota</taxon>
        <taxon>Fungi</taxon>
        <taxon>Dikarya</taxon>
        <taxon>Ascomycota</taxon>
        <taxon>Pezizomycotina</taxon>
        <taxon>Sordariomycetes</taxon>
        <taxon>Hypocreomycetidae</taxon>
        <taxon>Hypocreales</taxon>
        <taxon>Clavicipitaceae</taxon>
        <taxon>Ustilaginoidea</taxon>
    </lineage>
</organism>
<evidence type="ECO:0000313" key="2">
    <source>
        <dbReference type="Proteomes" id="UP000054053"/>
    </source>
</evidence>
<protein>
    <submittedName>
        <fullName evidence="1">Uncharacterized protein</fullName>
    </submittedName>
</protein>
<gene>
    <name evidence="1" type="ORF">UVI_02060710</name>
</gene>
<accession>A0A1B5L8L6</accession>
<dbReference type="AlphaFoldDB" id="A0A1B5L8L6"/>